<sequence length="563" mass="64746">MKLQNLEKTRYPIVYICLSFFVSSIFYSYYDFNLGLVTILTSLFFIFVTFRESGEFLIIIIIVFLLGICINNSFYNIKFNNSESIRIIKSYNNFAVGEFKGREINLTGKISEVKEGEKVFLKGEFKKDINKEKGRIGNIEVKSYSIDEKSIFTKLSHLREGVKEELKRNLGERNATIVSSIIFGKDENLDKEDEEDIKELGIIHVMSVSGLHIAMIFLLIKKIINIKAGLILSFIYVLITGIGFSSLRAWIMIIFSSLAILNRKTKSSLGAIAISGILIFFWKPYCIFNIGFQLSFGATLGIILFNEKINDKLYKLNKILRDCISISLSAQIFIFPILIINFNTFSTAFILGNLLLVPWINLILIFGILGFVFLKVKFIFDFISYILIIFLDILDSFVRGLGYLNLKEVYLGEVVGYFYIFIILSFYLYKRKIEFAKYIPIPYAIFLIISSYNLSPNIEYRKEGALLISYKGEKVIMVSNKNINIEEIQNKTGGKLYKHDTLKINSLGTIKRDGKNFLLKTGDKEYFLKMSSEKIEKDYDIINFKDGKEKELNILKEGIIVTE</sequence>
<gene>
    <name evidence="8" type="ORF">CLTHE_30690</name>
</gene>
<feature type="transmembrane region" description="Helical" evidence="6">
    <location>
        <begin position="12"/>
        <end position="29"/>
    </location>
</feature>
<dbReference type="EMBL" id="LTAY01000103">
    <property type="protein sequence ID" value="OPX45305.1"/>
    <property type="molecule type" value="Genomic_DNA"/>
</dbReference>
<evidence type="ECO:0000256" key="5">
    <source>
        <dbReference type="ARBA" id="ARBA00023136"/>
    </source>
</evidence>
<feature type="domain" description="ComEC/Rec2-related protein" evidence="7">
    <location>
        <begin position="181"/>
        <end position="428"/>
    </location>
</feature>
<keyword evidence="2" id="KW-1003">Cell membrane</keyword>
<evidence type="ECO:0000256" key="2">
    <source>
        <dbReference type="ARBA" id="ARBA00022475"/>
    </source>
</evidence>
<dbReference type="AlphaFoldDB" id="A0A1V4SPA9"/>
<keyword evidence="3 6" id="KW-0812">Transmembrane</keyword>
<evidence type="ECO:0000259" key="7">
    <source>
        <dbReference type="Pfam" id="PF03772"/>
    </source>
</evidence>
<evidence type="ECO:0000256" key="3">
    <source>
        <dbReference type="ARBA" id="ARBA00022692"/>
    </source>
</evidence>
<protein>
    <submittedName>
        <fullName evidence="8">ComEC family competence protein</fullName>
    </submittedName>
</protein>
<evidence type="ECO:0000256" key="4">
    <source>
        <dbReference type="ARBA" id="ARBA00022989"/>
    </source>
</evidence>
<feature type="transmembrane region" description="Helical" evidence="6">
    <location>
        <begin position="378"/>
        <end position="398"/>
    </location>
</feature>
<feature type="transmembrane region" description="Helical" evidence="6">
    <location>
        <begin position="201"/>
        <end position="224"/>
    </location>
</feature>
<feature type="transmembrane region" description="Helical" evidence="6">
    <location>
        <begin position="56"/>
        <end position="77"/>
    </location>
</feature>
<feature type="transmembrane region" description="Helical" evidence="6">
    <location>
        <begin position="230"/>
        <end position="255"/>
    </location>
</feature>
<evidence type="ECO:0000256" key="6">
    <source>
        <dbReference type="SAM" id="Phobius"/>
    </source>
</evidence>
<reference evidence="8 9" key="1">
    <citation type="submission" date="2016-02" db="EMBL/GenBank/DDBJ databases">
        <title>Genome sequence of Clostridium thermobutyricum DSM 4928.</title>
        <authorList>
            <person name="Poehlein A."/>
            <person name="Daniel R."/>
        </authorList>
    </citation>
    <scope>NUCLEOTIDE SEQUENCE [LARGE SCALE GENOMIC DNA]</scope>
    <source>
        <strain evidence="8 9">DSM 4928</strain>
    </source>
</reference>
<evidence type="ECO:0000256" key="1">
    <source>
        <dbReference type="ARBA" id="ARBA00004651"/>
    </source>
</evidence>
<dbReference type="RefSeq" id="WP_080024161.1">
    <property type="nucleotide sequence ID" value="NZ_LTAY01000103.1"/>
</dbReference>
<dbReference type="OrthoDB" id="9761531at2"/>
<comment type="subcellular location">
    <subcellularLocation>
        <location evidence="1">Cell membrane</location>
        <topology evidence="1">Multi-pass membrane protein</topology>
    </subcellularLocation>
</comment>
<keyword evidence="5 6" id="KW-0472">Membrane</keyword>
<keyword evidence="4 6" id="KW-1133">Transmembrane helix</keyword>
<feature type="transmembrane region" description="Helical" evidence="6">
    <location>
        <begin position="348"/>
        <end position="371"/>
    </location>
</feature>
<organism evidence="8 9">
    <name type="scientific">Clostridium thermobutyricum DSM 4928</name>
    <dbReference type="NCBI Taxonomy" id="1121339"/>
    <lineage>
        <taxon>Bacteria</taxon>
        <taxon>Bacillati</taxon>
        <taxon>Bacillota</taxon>
        <taxon>Clostridia</taxon>
        <taxon>Eubacteriales</taxon>
        <taxon>Clostridiaceae</taxon>
        <taxon>Clostridium</taxon>
    </lineage>
</organism>
<dbReference type="InterPro" id="IPR004477">
    <property type="entry name" value="ComEC_N"/>
</dbReference>
<dbReference type="PANTHER" id="PTHR30619:SF1">
    <property type="entry name" value="RECOMBINATION PROTEIN 2"/>
    <property type="match status" value="1"/>
</dbReference>
<accession>A0A1V4SPA9</accession>
<name>A0A1V4SPA9_9CLOT</name>
<dbReference type="PANTHER" id="PTHR30619">
    <property type="entry name" value="DNA INTERNALIZATION/COMPETENCE PROTEIN COMEC/REC2"/>
    <property type="match status" value="1"/>
</dbReference>
<feature type="transmembrane region" description="Helical" evidence="6">
    <location>
        <begin position="34"/>
        <end position="50"/>
    </location>
</feature>
<feature type="transmembrane region" description="Helical" evidence="6">
    <location>
        <begin position="410"/>
        <end position="428"/>
    </location>
</feature>
<dbReference type="NCBIfam" id="TIGR00360">
    <property type="entry name" value="ComEC_N-term"/>
    <property type="match status" value="1"/>
</dbReference>
<feature type="transmembrane region" description="Helical" evidence="6">
    <location>
        <begin position="267"/>
        <end position="284"/>
    </location>
</feature>
<dbReference type="Proteomes" id="UP000191448">
    <property type="component" value="Unassembled WGS sequence"/>
</dbReference>
<evidence type="ECO:0000313" key="9">
    <source>
        <dbReference type="Proteomes" id="UP000191448"/>
    </source>
</evidence>
<evidence type="ECO:0000313" key="8">
    <source>
        <dbReference type="EMBL" id="OPX45305.1"/>
    </source>
</evidence>
<dbReference type="GO" id="GO:0005886">
    <property type="term" value="C:plasma membrane"/>
    <property type="evidence" value="ECO:0007669"/>
    <property type="project" value="UniProtKB-SubCell"/>
</dbReference>
<proteinExistence type="predicted"/>
<feature type="transmembrane region" description="Helical" evidence="6">
    <location>
        <begin position="319"/>
        <end position="342"/>
    </location>
</feature>
<dbReference type="Pfam" id="PF03772">
    <property type="entry name" value="Competence"/>
    <property type="match status" value="1"/>
</dbReference>
<comment type="caution">
    <text evidence="8">The sequence shown here is derived from an EMBL/GenBank/DDBJ whole genome shotgun (WGS) entry which is preliminary data.</text>
</comment>
<dbReference type="InterPro" id="IPR052159">
    <property type="entry name" value="Competence_DNA_uptake"/>
</dbReference>